<evidence type="ECO:0000259" key="3">
    <source>
        <dbReference type="Pfam" id="PF08751"/>
    </source>
</evidence>
<feature type="compositionally biased region" description="Basic and acidic residues" evidence="2">
    <location>
        <begin position="1817"/>
        <end position="1837"/>
    </location>
</feature>
<gene>
    <name evidence="4" type="ORF">F6V30_14355</name>
</gene>
<feature type="compositionally biased region" description="Low complexity" evidence="2">
    <location>
        <begin position="1045"/>
        <end position="1057"/>
    </location>
</feature>
<feature type="domain" description="TrwC relaxase" evidence="3">
    <location>
        <begin position="12"/>
        <end position="294"/>
    </location>
</feature>
<feature type="region of interest" description="Disordered" evidence="2">
    <location>
        <begin position="1201"/>
        <end position="1230"/>
    </location>
</feature>
<dbReference type="NCBIfam" id="NF041492">
    <property type="entry name" value="MobF"/>
    <property type="match status" value="1"/>
</dbReference>
<comment type="caution">
    <text evidence="4">The sequence shown here is derived from an EMBL/GenBank/DDBJ whole genome shotgun (WGS) entry which is preliminary data.</text>
</comment>
<protein>
    <submittedName>
        <fullName evidence="4">Relaxase domain-containing protein</fullName>
    </submittedName>
</protein>
<evidence type="ECO:0000256" key="1">
    <source>
        <dbReference type="SAM" id="Coils"/>
    </source>
</evidence>
<dbReference type="Gene3D" id="2.30.30.940">
    <property type="match status" value="2"/>
</dbReference>
<accession>A0ABQ6TL99</accession>
<feature type="region of interest" description="Disordered" evidence="2">
    <location>
        <begin position="1807"/>
        <end position="1837"/>
    </location>
</feature>
<feature type="compositionally biased region" description="Acidic residues" evidence="2">
    <location>
        <begin position="1700"/>
        <end position="1709"/>
    </location>
</feature>
<dbReference type="Gene3D" id="3.40.50.300">
    <property type="entry name" value="P-loop containing nucleotide triphosphate hydrolases"/>
    <property type="match status" value="2"/>
</dbReference>
<feature type="region of interest" description="Disordered" evidence="2">
    <location>
        <begin position="1620"/>
        <end position="1716"/>
    </location>
</feature>
<dbReference type="Proteomes" id="UP000798046">
    <property type="component" value="Unassembled WGS sequence"/>
</dbReference>
<dbReference type="Pfam" id="PF13604">
    <property type="entry name" value="AAA_30"/>
    <property type="match status" value="1"/>
</dbReference>
<dbReference type="RefSeq" id="WP_151157646.1">
    <property type="nucleotide sequence ID" value="NZ_VZRA01000004.1"/>
</dbReference>
<sequence>MLSVSTPKSSQAIQAYFEKDDYYLKGAETSQWVGSGAESLGLSGPVSKEDFKALTEGYSPSGDQLVKPKITKDKETGEKIEEHRAGNDLTFSAPKSVSIAYAAGVPGMKEAHDAAMDAMCSYLEKYYSHARTPEGFASGSLVAAKFDHATSRAVDPQLHSHLFGLNVTQTEDGQWRANEPINIFKDQKVLGALYRQVLANQLMKMGYEIRWTDREQNLFELKAVPQNVIATFSQRREEIEAKVEKWKESGKYDQLKGKGLTDAQIWEKATLATRAAKDKNLTKEMVSEIWEKVFASLGLSSKSFEQSVSGSRLETPALAPADERAESIIKIAEQAVSFHNNKEAVIDLAQVIKTCCQLSAGQHSLREIVAAVQASAIELGDVARNQGRVKYTTPEMIQIEQNNKTMAESLGGTFKSITSKEEVEQYLDHLKATEHIDLSKGQRDMVVQELTNGNGLNVANGDPGTGKTYALGIITRFDKEVLLPSGREHVVWNVGFTGRAAAEMAAKTGGESYTTDSFLNRLESGKIKLGEQKDGVRRQEVIRVDEASYESARQINHLLRVVKDAQGNGATIKMSLQGDLKQRLSIAAGRAFQQMKEITHKFGAYIEMKEIIRQSIASGLRPVATKLNDTSLPIAQRTLEALGMIENQNRIVEIKDRAGLVKATVAEYLNYSQMDNPDKPGQKATSIVVCTTNAEVQELNKAIRQELVASGKLEEGSKFKVYNTASVNVMASSYRTGQKVMFSGYRDDDTRKQTQFRNIPLNTPGLVKEINAEKNMVTIQYEMTGRGGSKIVAEEFSAADLALNVSVYNLNEKLFAVGDRVMNLLNGRFRNGEIIPTTDKQAHEVKNGDIGTIKAVNDGVATILFNEGESSQRTVKMALSRAHIDHAYAATDAKLQGATLDFGVIFAAIKEGVKSMLSYQGENVALTRFRHDLKLLTNSLKGLKDEIKTELKKTSTLDYKENQMVWPEKARAAEKGTEKELPPGVAEAAEVEAAAASIGNDVAEVARENHIFEQSIEHQEAALEKILKEVERLENLDEQISAAVEPQQAEPAAAGKAEPPEKSQPDAAIDSVSSAEVKDHAGATGPTEPPGPGVEEPGRQYTDKQADPPQTVAVPEQTAERVINAMPDFSGEAGRWTGVGERFGHRASAAPLDFFTHQGRDGHEYSIKYAGDFGFSTSTRSTVDTALSKRSTEIIRGDHGKTVKTTHSRGDWISRSSESSGAVHRHKTRDEQGNVIQAETVRFSERSQQLFGGLYRSSTRTERLHDGSKRLIKSTSWGNKVKGTTTTYHKDGRIVETEWTGTRRENGDLQINESTTKTKFDASKTKMETGNFLDIGVRAIIQTITFLKDPNEYRDLRNQLTRDHALKITTQRYQQNGSVLGKTEIFTKSQLRADKAWARSTDKSMSCLTREYDADTKVFKIANFVRDPEGNASGTAKYITEAGRVDKTTDWQKFANDAMKGHTQHFDGVGKLTKDTTWEKDAAGEMKGDTKHFVREDYNGDKLTVNYATKESEWMKNTDNAMKGETKHLNEDGAATKTSSWEKDADDNMSGKTQHFAENGELNKETAWAKDDTEMAGETRRYANDELRSFSAWTRDLGEDGKFEVDFSESYLPGFFKDAEENAGKEVRPEPDKTAALETPEQSHEQTHEIDQDQPEPPPLAEIDNEVAAAADIVSSPEIPPAEGVAVDKDFAQVEAPGNDLEDENEHDLDEQHTTENLSLQESELEIDGNSQETVTLSIPEAIDAALDTIAHIQAEILTGEIGQLTEEIAQSAEAGMAKLLEEAIEKLNTEISSNQAQATLSDVADKLGPEVQQAEQQHEQHEARERDVEREMDFEI</sequence>
<feature type="compositionally biased region" description="Basic and acidic residues" evidence="2">
    <location>
        <begin position="1096"/>
        <end position="1106"/>
    </location>
</feature>
<name>A0ABQ6TL99_9BACT</name>
<feature type="coiled-coil region" evidence="1">
    <location>
        <begin position="1016"/>
        <end position="1043"/>
    </location>
</feature>
<dbReference type="EMBL" id="VZRA01000004">
    <property type="protein sequence ID" value="KAB0669015.1"/>
    <property type="molecule type" value="Genomic_DNA"/>
</dbReference>
<reference evidence="4 5" key="1">
    <citation type="journal article" date="2020" name="Microorganisms">
        <title>Description of Three Novel Members in the Family Geobacteraceae, Oryzomonas japonicum gen. nov., sp. nov., Oryzomonas sagensis sp. nov., and Oryzomonas ruber sp. nov.</title>
        <authorList>
            <person name="Xu Z."/>
            <person name="Masuda Y."/>
            <person name="Hayakawa C."/>
            <person name="Ushijima N."/>
            <person name="Kawano K."/>
            <person name="Shiratori Y."/>
            <person name="Senoo K."/>
            <person name="Itoh H."/>
        </authorList>
    </citation>
    <scope>NUCLEOTIDE SEQUENCE [LARGE SCALE GENOMIC DNA]</scope>
    <source>
        <strain evidence="4 5">Red100</strain>
    </source>
</reference>
<dbReference type="InterPro" id="IPR014059">
    <property type="entry name" value="TraI/TrwC_relax"/>
</dbReference>
<dbReference type="InterPro" id="IPR027417">
    <property type="entry name" value="P-loop_NTPase"/>
</dbReference>
<dbReference type="SUPFAM" id="SSF55464">
    <property type="entry name" value="Origin of replication-binding domain, RBD-like"/>
    <property type="match status" value="1"/>
</dbReference>
<feature type="coiled-coil region" evidence="1">
    <location>
        <begin position="926"/>
        <end position="953"/>
    </location>
</feature>
<organism evidence="4 5">
    <name type="scientific">Oryzomonas sagensis</name>
    <dbReference type="NCBI Taxonomy" id="2603857"/>
    <lineage>
        <taxon>Bacteria</taxon>
        <taxon>Pseudomonadati</taxon>
        <taxon>Thermodesulfobacteriota</taxon>
        <taxon>Desulfuromonadia</taxon>
        <taxon>Geobacterales</taxon>
        <taxon>Geobacteraceae</taxon>
        <taxon>Oryzomonas</taxon>
    </lineage>
</organism>
<keyword evidence="5" id="KW-1185">Reference proteome</keyword>
<evidence type="ECO:0000256" key="2">
    <source>
        <dbReference type="SAM" id="MobiDB-lite"/>
    </source>
</evidence>
<feature type="compositionally biased region" description="Basic and acidic residues" evidence="2">
    <location>
        <begin position="1620"/>
        <end position="1651"/>
    </location>
</feature>
<feature type="region of interest" description="Disordered" evidence="2">
    <location>
        <begin position="1045"/>
        <end position="1114"/>
    </location>
</feature>
<dbReference type="InterPro" id="IPR014862">
    <property type="entry name" value="TrwC"/>
</dbReference>
<dbReference type="Pfam" id="PF08751">
    <property type="entry name" value="TrwC"/>
    <property type="match status" value="1"/>
</dbReference>
<evidence type="ECO:0000313" key="5">
    <source>
        <dbReference type="Proteomes" id="UP000798046"/>
    </source>
</evidence>
<dbReference type="NCBIfam" id="TIGR02686">
    <property type="entry name" value="relax_trwC"/>
    <property type="match status" value="1"/>
</dbReference>
<evidence type="ECO:0000313" key="4">
    <source>
        <dbReference type="EMBL" id="KAB0669015.1"/>
    </source>
</evidence>
<feature type="region of interest" description="Disordered" evidence="2">
    <location>
        <begin position="1526"/>
        <end position="1560"/>
    </location>
</feature>
<dbReference type="SUPFAM" id="SSF52540">
    <property type="entry name" value="P-loop containing nucleoside triphosphate hydrolases"/>
    <property type="match status" value="2"/>
</dbReference>
<keyword evidence="1" id="KW-0175">Coiled coil</keyword>
<proteinExistence type="predicted"/>